<dbReference type="RefSeq" id="WP_077848904.1">
    <property type="nucleotide sequence ID" value="NZ_LZZM01000199.1"/>
</dbReference>
<keyword evidence="4" id="KW-1185">Reference proteome</keyword>
<dbReference type="STRING" id="29367.CLPUN_39200"/>
<sequence>MGKYCEKFFPLGLSIIFLVIICFVNINSIVNMKDIILSIITFASILIGFLTTMLSILITAIDSSIMKYLKRNKRIKDLYWYLSIPILMGFILIIICLMFIPISDASNYKIYPNYYFLGFFLSYFVLLCIRSIGILLLLLFEFIDEGNEEGDNKEDDLDLSNAFKENKNQ</sequence>
<gene>
    <name evidence="3" type="ORF">CLPUN_39200</name>
</gene>
<evidence type="ECO:0000256" key="1">
    <source>
        <dbReference type="SAM" id="MobiDB-lite"/>
    </source>
</evidence>
<evidence type="ECO:0000313" key="4">
    <source>
        <dbReference type="Proteomes" id="UP000190890"/>
    </source>
</evidence>
<proteinExistence type="predicted"/>
<reference evidence="3 4" key="1">
    <citation type="submission" date="2016-05" db="EMBL/GenBank/DDBJ databases">
        <title>Microbial solvent formation.</title>
        <authorList>
            <person name="Poehlein A."/>
            <person name="Montoya Solano J.D."/>
            <person name="Flitsch S."/>
            <person name="Krabben P."/>
            <person name="Duerre P."/>
            <person name="Daniel R."/>
        </authorList>
    </citation>
    <scope>NUCLEOTIDE SEQUENCE [LARGE SCALE GENOMIC DNA]</scope>
    <source>
        <strain evidence="3 4">DSM 2619</strain>
    </source>
</reference>
<evidence type="ECO:0000313" key="3">
    <source>
        <dbReference type="EMBL" id="OOM74467.1"/>
    </source>
</evidence>
<protein>
    <submittedName>
        <fullName evidence="3">Uncharacterized protein</fullName>
    </submittedName>
</protein>
<feature type="compositionally biased region" description="Acidic residues" evidence="1">
    <location>
        <begin position="149"/>
        <end position="158"/>
    </location>
</feature>
<keyword evidence="2" id="KW-0812">Transmembrane</keyword>
<comment type="caution">
    <text evidence="3">The sequence shown here is derived from an EMBL/GenBank/DDBJ whole genome shotgun (WGS) entry which is preliminary data.</text>
</comment>
<keyword evidence="2" id="KW-0472">Membrane</keyword>
<keyword evidence="2" id="KW-1133">Transmembrane helix</keyword>
<dbReference type="Proteomes" id="UP000190890">
    <property type="component" value="Unassembled WGS sequence"/>
</dbReference>
<evidence type="ECO:0000256" key="2">
    <source>
        <dbReference type="SAM" id="Phobius"/>
    </source>
</evidence>
<feature type="transmembrane region" description="Helical" evidence="2">
    <location>
        <begin position="35"/>
        <end position="58"/>
    </location>
</feature>
<feature type="transmembrane region" description="Helical" evidence="2">
    <location>
        <begin position="78"/>
        <end position="102"/>
    </location>
</feature>
<dbReference type="EMBL" id="LZZM01000199">
    <property type="protein sequence ID" value="OOM74467.1"/>
    <property type="molecule type" value="Genomic_DNA"/>
</dbReference>
<feature type="region of interest" description="Disordered" evidence="1">
    <location>
        <begin position="149"/>
        <end position="169"/>
    </location>
</feature>
<feature type="transmembrane region" description="Helical" evidence="2">
    <location>
        <begin position="114"/>
        <end position="140"/>
    </location>
</feature>
<accession>A0A1S8T9L4</accession>
<name>A0A1S8T9L4_9CLOT</name>
<feature type="transmembrane region" description="Helical" evidence="2">
    <location>
        <begin position="7"/>
        <end position="29"/>
    </location>
</feature>
<organism evidence="3 4">
    <name type="scientific">Clostridium puniceum</name>
    <dbReference type="NCBI Taxonomy" id="29367"/>
    <lineage>
        <taxon>Bacteria</taxon>
        <taxon>Bacillati</taxon>
        <taxon>Bacillota</taxon>
        <taxon>Clostridia</taxon>
        <taxon>Eubacteriales</taxon>
        <taxon>Clostridiaceae</taxon>
        <taxon>Clostridium</taxon>
    </lineage>
</organism>
<dbReference type="AlphaFoldDB" id="A0A1S8T9L4"/>